<feature type="transmembrane region" description="Helical" evidence="1">
    <location>
        <begin position="92"/>
        <end position="111"/>
    </location>
</feature>
<dbReference type="EMBL" id="JAFBXF010000015">
    <property type="protein sequence ID" value="MBM2419115.1"/>
    <property type="molecule type" value="Genomic_DNA"/>
</dbReference>
<feature type="transmembrane region" description="Helical" evidence="1">
    <location>
        <begin position="195"/>
        <end position="218"/>
    </location>
</feature>
<accession>A0A9Q2S3L7</accession>
<keyword evidence="5" id="KW-1185">Reference proteome</keyword>
<name>A0A9Q2S3L7_9RHOB</name>
<dbReference type="AlphaFoldDB" id="A0A9Q2S3L7"/>
<sequence>MTDDQTADLRFYLGLALRLAVLIAVLLGAVHLSAQVKDALGFEVMPHNEALMHKMILLGLLSYVLITALPFVPGAEIGMTLLTVFGAQMAPFIYLATILSLTLAYGVGRLVPLDAAARTLRALRIVRIAEFLEQLCAIDRKDRPDMLIAMTGQPALRRLARHRYVALAVLINVPGNAVIGGGGGLAFAAGMSGVFSVPAFLLTVAIAVLPVPLAIFAFGA</sequence>
<dbReference type="GeneID" id="62642178"/>
<keyword evidence="1" id="KW-0812">Transmembrane</keyword>
<evidence type="ECO:0000313" key="2">
    <source>
        <dbReference type="EMBL" id="MBM2414444.1"/>
    </source>
</evidence>
<feature type="transmembrane region" description="Helical" evidence="1">
    <location>
        <begin position="12"/>
        <end position="34"/>
    </location>
</feature>
<organism evidence="2 4">
    <name type="scientific">Marivita cryptomonadis</name>
    <dbReference type="NCBI Taxonomy" id="505252"/>
    <lineage>
        <taxon>Bacteria</taxon>
        <taxon>Pseudomonadati</taxon>
        <taxon>Pseudomonadota</taxon>
        <taxon>Alphaproteobacteria</taxon>
        <taxon>Rhodobacterales</taxon>
        <taxon>Roseobacteraceae</taxon>
        <taxon>Marivita</taxon>
    </lineage>
</organism>
<comment type="caution">
    <text evidence="2">The sequence shown here is derived from an EMBL/GenBank/DDBJ whole genome shotgun (WGS) entry which is preliminary data.</text>
</comment>
<protein>
    <submittedName>
        <fullName evidence="2">Uncharacterized protein</fullName>
    </submittedName>
</protein>
<gene>
    <name evidence="2" type="ORF">JQX41_19160</name>
    <name evidence="3" type="ORF">JQX48_19180</name>
</gene>
<keyword evidence="1" id="KW-1133">Transmembrane helix</keyword>
<evidence type="ECO:0000313" key="3">
    <source>
        <dbReference type="EMBL" id="MBM2419115.1"/>
    </source>
</evidence>
<feature type="transmembrane region" description="Helical" evidence="1">
    <location>
        <begin position="55"/>
        <end position="72"/>
    </location>
</feature>
<evidence type="ECO:0000313" key="4">
    <source>
        <dbReference type="Proteomes" id="UP000755667"/>
    </source>
</evidence>
<evidence type="ECO:0000256" key="1">
    <source>
        <dbReference type="SAM" id="Phobius"/>
    </source>
</evidence>
<dbReference type="EMBL" id="JAFBXE010000015">
    <property type="protein sequence ID" value="MBM2414444.1"/>
    <property type="molecule type" value="Genomic_DNA"/>
</dbReference>
<feature type="transmembrane region" description="Helical" evidence="1">
    <location>
        <begin position="164"/>
        <end position="189"/>
    </location>
</feature>
<proteinExistence type="predicted"/>
<keyword evidence="1" id="KW-0472">Membrane</keyword>
<dbReference type="Proteomes" id="UP000755667">
    <property type="component" value="Unassembled WGS sequence"/>
</dbReference>
<evidence type="ECO:0000313" key="5">
    <source>
        <dbReference type="Proteomes" id="UP000809440"/>
    </source>
</evidence>
<dbReference type="OrthoDB" id="6369004at2"/>
<dbReference type="RefSeq" id="WP_085631501.1">
    <property type="nucleotide sequence ID" value="NZ_JAFBWU010000015.1"/>
</dbReference>
<dbReference type="Proteomes" id="UP000809440">
    <property type="component" value="Unassembled WGS sequence"/>
</dbReference>
<reference evidence="2 5" key="1">
    <citation type="submission" date="2021-01" db="EMBL/GenBank/DDBJ databases">
        <title>Diatom-associated Roseobacters Show Island Model of Population Structure.</title>
        <authorList>
            <person name="Qu L."/>
            <person name="Feng X."/>
            <person name="Chen Y."/>
            <person name="Li L."/>
            <person name="Wang X."/>
            <person name="Hu Z."/>
            <person name="Wang H."/>
            <person name="Luo H."/>
        </authorList>
    </citation>
    <scope>NUCLEOTIDE SEQUENCE</scope>
    <source>
        <strain evidence="3 5">CC28-63</strain>
        <strain evidence="2">CC28-69</strain>
    </source>
</reference>